<dbReference type="EMBL" id="JABMKT010000001">
    <property type="protein sequence ID" value="NYV27321.1"/>
    <property type="molecule type" value="Genomic_DNA"/>
</dbReference>
<dbReference type="AlphaFoldDB" id="A0A7Z0T6L1"/>
<sequence>MKVYSGLNKNPILNGEYKLLRSIDYLTEIVGIANFKDGLLDGKKITLDPSGIVIKSENYENGVLISENSIENPNEYMQLANDETKTSKRNGNYILYANNETSIFTLKNGLFEKNKWIFNDNPNFDSPRLLSIEHFVDNHHVGEQVFFHEDGKIMLIEYYREHMGALPEKSTWFDYDEKGNLVSERNFRRNKKDGRHKYYNENGTMYKDISYRDGKLFGPSIYHREDGTKLVIDYEFGFKVGERIE</sequence>
<dbReference type="SUPFAM" id="SSF82185">
    <property type="entry name" value="Histone H3 K4-specific methyltransferase SET7/9 N-terminal domain"/>
    <property type="match status" value="2"/>
</dbReference>
<keyword evidence="2" id="KW-1185">Reference proteome</keyword>
<evidence type="ECO:0000313" key="2">
    <source>
        <dbReference type="Proteomes" id="UP000526184"/>
    </source>
</evidence>
<dbReference type="OrthoDB" id="95078at2"/>
<dbReference type="RefSeq" id="WP_067321027.1">
    <property type="nucleotide sequence ID" value="NZ_CBCRWS010000001.1"/>
</dbReference>
<name>A0A7Z0T6L1_9FUSO</name>
<dbReference type="Gene3D" id="3.90.930.1">
    <property type="match status" value="1"/>
</dbReference>
<proteinExistence type="predicted"/>
<gene>
    <name evidence="1" type="ORF">HP397_00570</name>
</gene>
<reference evidence="1 2" key="1">
    <citation type="submission" date="2020-05" db="EMBL/GenBank/DDBJ databases">
        <title>Streptobacillus felis strain LHL191014123.</title>
        <authorList>
            <person name="Fawzy A."/>
            <person name="Rau J."/>
            <person name="Risse K."/>
            <person name="Schauerte N."/>
            <person name="Geiger C."/>
            <person name="Blom J."/>
            <person name="Imirzalioglu C."/>
            <person name="Falgenhauer J."/>
            <person name="Bach A."/>
            <person name="Herden C."/>
            <person name="Eisenberg T."/>
        </authorList>
    </citation>
    <scope>NUCLEOTIDE SEQUENCE [LARGE SCALE GENOMIC DNA]</scope>
    <source>
        <strain evidence="1 2">LHL191014123</strain>
    </source>
</reference>
<comment type="caution">
    <text evidence="1">The sequence shown here is derived from an EMBL/GenBank/DDBJ whole genome shotgun (WGS) entry which is preliminary data.</text>
</comment>
<dbReference type="InterPro" id="IPR011652">
    <property type="entry name" value="MORN_2"/>
</dbReference>
<dbReference type="Proteomes" id="UP000526184">
    <property type="component" value="Unassembled WGS sequence"/>
</dbReference>
<evidence type="ECO:0008006" key="3">
    <source>
        <dbReference type="Google" id="ProtNLM"/>
    </source>
</evidence>
<dbReference type="Pfam" id="PF07661">
    <property type="entry name" value="MORN_2"/>
    <property type="match status" value="2"/>
</dbReference>
<protein>
    <recommendedName>
        <fullName evidence="3">Toxin-antitoxin system YwqK family antitoxin</fullName>
    </recommendedName>
</protein>
<accession>A0A7Z0T6L1</accession>
<organism evidence="1 2">
    <name type="scientific">Streptobacillus felis</name>
    <dbReference type="NCBI Taxonomy" id="1384509"/>
    <lineage>
        <taxon>Bacteria</taxon>
        <taxon>Fusobacteriati</taxon>
        <taxon>Fusobacteriota</taxon>
        <taxon>Fusobacteriia</taxon>
        <taxon>Fusobacteriales</taxon>
        <taxon>Leptotrichiaceae</taxon>
        <taxon>Streptobacillus</taxon>
    </lineage>
</organism>
<evidence type="ECO:0000313" key="1">
    <source>
        <dbReference type="EMBL" id="NYV27321.1"/>
    </source>
</evidence>